<evidence type="ECO:0000313" key="3">
    <source>
        <dbReference type="EMBL" id="OJD14021.1"/>
    </source>
</evidence>
<dbReference type="AlphaFoldDB" id="A0A1J9QFQ9"/>
<organism evidence="3 4">
    <name type="scientific">Emergomyces pasteurianus Ep9510</name>
    <dbReference type="NCBI Taxonomy" id="1447872"/>
    <lineage>
        <taxon>Eukaryota</taxon>
        <taxon>Fungi</taxon>
        <taxon>Dikarya</taxon>
        <taxon>Ascomycota</taxon>
        <taxon>Pezizomycotina</taxon>
        <taxon>Eurotiomycetes</taxon>
        <taxon>Eurotiomycetidae</taxon>
        <taxon>Onygenales</taxon>
        <taxon>Ajellomycetaceae</taxon>
        <taxon>Emergomyces</taxon>
    </lineage>
</organism>
<dbReference type="VEuPathDB" id="FungiDB:AJ78_05592"/>
<reference evidence="3 4" key="1">
    <citation type="submission" date="2015-07" db="EMBL/GenBank/DDBJ databases">
        <title>Emmonsia species relationships and genome sequence.</title>
        <authorList>
            <consortium name="The Broad Institute Genomics Platform"/>
            <person name="Cuomo C.A."/>
            <person name="Munoz J.F."/>
            <person name="Imamovic A."/>
            <person name="Priest M.E."/>
            <person name="Young S."/>
            <person name="Clay O.K."/>
            <person name="McEwen J.G."/>
        </authorList>
    </citation>
    <scope>NUCLEOTIDE SEQUENCE [LARGE SCALE GENOMIC DNA]</scope>
    <source>
        <strain evidence="3 4">UAMH 9510</strain>
    </source>
</reference>
<dbReference type="OrthoDB" id="10295229at2759"/>
<dbReference type="Proteomes" id="UP000182235">
    <property type="component" value="Unassembled WGS sequence"/>
</dbReference>
<evidence type="ECO:0000313" key="4">
    <source>
        <dbReference type="Proteomes" id="UP000182235"/>
    </source>
</evidence>
<comment type="caution">
    <text evidence="3">The sequence shown here is derived from an EMBL/GenBank/DDBJ whole genome shotgun (WGS) entry which is preliminary data.</text>
</comment>
<accession>A0A1J9QFQ9</accession>
<name>A0A1J9QFQ9_9EURO</name>
<gene>
    <name evidence="3" type="ORF">AJ78_05592</name>
</gene>
<keyword evidence="2" id="KW-0472">Membrane</keyword>
<dbReference type="EMBL" id="LGRN01000250">
    <property type="protein sequence ID" value="OJD14021.1"/>
    <property type="molecule type" value="Genomic_DNA"/>
</dbReference>
<sequence>MDLYFSLAEKQLATSIVLVWAAYHFGFTVRKLLQGYFNRAAARRRQLRRSSRASQGSQRAETDNATTSQT</sequence>
<protein>
    <submittedName>
        <fullName evidence="3">Uncharacterized protein</fullName>
    </submittedName>
</protein>
<proteinExistence type="predicted"/>
<keyword evidence="2" id="KW-0812">Transmembrane</keyword>
<feature type="region of interest" description="Disordered" evidence="1">
    <location>
        <begin position="47"/>
        <end position="70"/>
    </location>
</feature>
<feature type="transmembrane region" description="Helical" evidence="2">
    <location>
        <begin position="12"/>
        <end position="33"/>
    </location>
</feature>
<evidence type="ECO:0000256" key="1">
    <source>
        <dbReference type="SAM" id="MobiDB-lite"/>
    </source>
</evidence>
<keyword evidence="2" id="KW-1133">Transmembrane helix</keyword>
<keyword evidence="4" id="KW-1185">Reference proteome</keyword>
<evidence type="ECO:0000256" key="2">
    <source>
        <dbReference type="SAM" id="Phobius"/>
    </source>
</evidence>